<keyword evidence="1" id="KW-1133">Transmembrane helix</keyword>
<feature type="transmembrane region" description="Helical" evidence="1">
    <location>
        <begin position="32"/>
        <end position="57"/>
    </location>
</feature>
<sequence>MDDLTIRKTRFYAGFSWLAEAARLFLKSPLMWLLMAIALCFTIFVFYGVFALSVTLLNPWISYYAAIGLGLAVLWILCFPLFGGLLLSAEALDKDNRLPILNIYAGFRYKFLDLAVLSVCALLLLALFSLVWAVAMKAVAILLVAYFAPMHPLLGYVMLEGLSPWLAAVSVVFHLIPFAVIWFAPALVVLNDKTPLAAIRGSLRIFWRNWLSLPLLWLMLGLPIIFLGWKWKQFARHMPDMMLTFLGCYIGLLPILSALLVYVSHRHIVQAREDEKEYN</sequence>
<organism evidence="2 3">
    <name type="scientific">Kingella denitrificans ATCC 33394</name>
    <dbReference type="NCBI Taxonomy" id="888741"/>
    <lineage>
        <taxon>Bacteria</taxon>
        <taxon>Pseudomonadati</taxon>
        <taxon>Pseudomonadota</taxon>
        <taxon>Betaproteobacteria</taxon>
        <taxon>Neisseriales</taxon>
        <taxon>Neisseriaceae</taxon>
        <taxon>Kingella</taxon>
    </lineage>
</organism>
<feature type="transmembrane region" description="Helical" evidence="1">
    <location>
        <begin position="114"/>
        <end position="147"/>
    </location>
</feature>
<dbReference type="Proteomes" id="UP000004088">
    <property type="component" value="Unassembled WGS sequence"/>
</dbReference>
<protein>
    <submittedName>
        <fullName evidence="2">Outer membrane insertion signal domain protein</fullName>
    </submittedName>
</protein>
<feature type="transmembrane region" description="Helical" evidence="1">
    <location>
        <begin position="241"/>
        <end position="263"/>
    </location>
</feature>
<feature type="transmembrane region" description="Helical" evidence="1">
    <location>
        <begin position="210"/>
        <end position="229"/>
    </location>
</feature>
<feature type="transmembrane region" description="Helical" evidence="1">
    <location>
        <begin position="63"/>
        <end position="87"/>
    </location>
</feature>
<reference evidence="2 3" key="1">
    <citation type="submission" date="2011-01" db="EMBL/GenBank/DDBJ databases">
        <authorList>
            <person name="Muzny D."/>
            <person name="Qin X."/>
            <person name="Deng J."/>
            <person name="Jiang H."/>
            <person name="Liu Y."/>
            <person name="Qu J."/>
            <person name="Song X.-Z."/>
            <person name="Zhang L."/>
            <person name="Thornton R."/>
            <person name="Coyle M."/>
            <person name="Francisco L."/>
            <person name="Jackson L."/>
            <person name="Javaid M."/>
            <person name="Korchina V."/>
            <person name="Kovar C."/>
            <person name="Mata R."/>
            <person name="Mathew T."/>
            <person name="Ngo R."/>
            <person name="Nguyen L."/>
            <person name="Nguyen N."/>
            <person name="Okwuonu G."/>
            <person name="Ongeri F."/>
            <person name="Pham C."/>
            <person name="Simmons D."/>
            <person name="Wilczek-Boney K."/>
            <person name="Hale W."/>
            <person name="Jakkamsetti A."/>
            <person name="Pham P."/>
            <person name="Ruth R."/>
            <person name="San Lucas F."/>
            <person name="Warren J."/>
            <person name="Zhang J."/>
            <person name="Zhao Z."/>
            <person name="Zhou C."/>
            <person name="Zhu D."/>
            <person name="Lee S."/>
            <person name="Bess C."/>
            <person name="Blankenburg K."/>
            <person name="Forbes L."/>
            <person name="Fu Q."/>
            <person name="Gubbala S."/>
            <person name="Hirani K."/>
            <person name="Jayaseelan J.C."/>
            <person name="Lara F."/>
            <person name="Munidasa M."/>
            <person name="Palculict T."/>
            <person name="Patil S."/>
            <person name="Pu L.-L."/>
            <person name="Saada N."/>
            <person name="Tang L."/>
            <person name="Weissenberger G."/>
            <person name="Zhu Y."/>
            <person name="Hemphill L."/>
            <person name="Shang Y."/>
            <person name="Youmans B."/>
            <person name="Ayvaz T."/>
            <person name="Ross M."/>
            <person name="Santibanez J."/>
            <person name="Aqrawi P."/>
            <person name="Gross S."/>
            <person name="Joshi V."/>
            <person name="Fowler G."/>
            <person name="Nazareth L."/>
            <person name="Reid J."/>
            <person name="Worley K."/>
            <person name="Petrosino J."/>
            <person name="Highlander S."/>
            <person name="Gibbs R."/>
        </authorList>
    </citation>
    <scope>NUCLEOTIDE SEQUENCE [LARGE SCALE GENOMIC DNA]</scope>
    <source>
        <strain evidence="2 3">ATCC 33394</strain>
    </source>
</reference>
<gene>
    <name evidence="2" type="ORF">HMPREF9098_0473</name>
</gene>
<dbReference type="HOGENOM" id="CLU_996695_0_0_4"/>
<evidence type="ECO:0000313" key="3">
    <source>
        <dbReference type="Proteomes" id="UP000004088"/>
    </source>
</evidence>
<accession>F0EX96</accession>
<evidence type="ECO:0000313" key="2">
    <source>
        <dbReference type="EMBL" id="EGC18324.1"/>
    </source>
</evidence>
<name>F0EX96_9NEIS</name>
<keyword evidence="1" id="KW-0812">Transmembrane</keyword>
<feature type="transmembrane region" description="Helical" evidence="1">
    <location>
        <begin position="167"/>
        <end position="190"/>
    </location>
</feature>
<keyword evidence="3" id="KW-1185">Reference proteome</keyword>
<comment type="caution">
    <text evidence="2">The sequence shown here is derived from an EMBL/GenBank/DDBJ whole genome shotgun (WGS) entry which is preliminary data.</text>
</comment>
<dbReference type="EMBL" id="AEWV01000006">
    <property type="protein sequence ID" value="EGC18324.1"/>
    <property type="molecule type" value="Genomic_DNA"/>
</dbReference>
<dbReference type="STRING" id="888741.HMPREF9098_0473"/>
<dbReference type="AlphaFoldDB" id="F0EX96"/>
<keyword evidence="1" id="KW-0472">Membrane</keyword>
<dbReference type="RefSeq" id="WP_003781524.1">
    <property type="nucleotide sequence ID" value="NZ_GL870929.1"/>
</dbReference>
<evidence type="ECO:0000256" key="1">
    <source>
        <dbReference type="SAM" id="Phobius"/>
    </source>
</evidence>
<proteinExistence type="predicted"/>